<dbReference type="Gene3D" id="3.20.20.10">
    <property type="entry name" value="Alanine racemase"/>
    <property type="match status" value="1"/>
</dbReference>
<dbReference type="PANTHER" id="PTHR28004">
    <property type="entry name" value="ZGC:162816-RELATED"/>
    <property type="match status" value="1"/>
</dbReference>
<proteinExistence type="predicted"/>
<dbReference type="AlphaFoldDB" id="A0A7D6VAE3"/>
<dbReference type="Proteomes" id="UP000515512">
    <property type="component" value="Chromosome"/>
</dbReference>
<dbReference type="SMART" id="SM01119">
    <property type="entry name" value="D-ser_dehydrat"/>
    <property type="match status" value="1"/>
</dbReference>
<evidence type="ECO:0000256" key="1">
    <source>
        <dbReference type="SAM" id="MobiDB-lite"/>
    </source>
</evidence>
<dbReference type="KEGG" id="nhu:H0264_35245"/>
<organism evidence="3 4">
    <name type="scientific">Nocardia huaxiensis</name>
    <dbReference type="NCBI Taxonomy" id="2755382"/>
    <lineage>
        <taxon>Bacteria</taxon>
        <taxon>Bacillati</taxon>
        <taxon>Actinomycetota</taxon>
        <taxon>Actinomycetes</taxon>
        <taxon>Mycobacteriales</taxon>
        <taxon>Nocardiaceae</taxon>
        <taxon>Nocardia</taxon>
    </lineage>
</organism>
<evidence type="ECO:0000313" key="4">
    <source>
        <dbReference type="Proteomes" id="UP000515512"/>
    </source>
</evidence>
<dbReference type="InterPro" id="IPR042208">
    <property type="entry name" value="D-ser_dehydrat-like_sf"/>
</dbReference>
<accession>A0A7D6VAE3</accession>
<dbReference type="EMBL" id="CP059399">
    <property type="protein sequence ID" value="QLY30331.1"/>
    <property type="molecule type" value="Genomic_DNA"/>
</dbReference>
<dbReference type="InterPro" id="IPR026956">
    <property type="entry name" value="D-ser_dehydrat-like_dom"/>
</dbReference>
<gene>
    <name evidence="3" type="ORF">H0264_35245</name>
</gene>
<dbReference type="PANTHER" id="PTHR28004:SF8">
    <property type="entry name" value="D-SERINE DEAMINASE"/>
    <property type="match status" value="1"/>
</dbReference>
<reference evidence="3 4" key="1">
    <citation type="submission" date="2020-07" db="EMBL/GenBank/DDBJ databases">
        <authorList>
            <person name="Zhuang K."/>
            <person name="Ran Y."/>
        </authorList>
    </citation>
    <scope>NUCLEOTIDE SEQUENCE [LARGE SCALE GENOMIC DNA]</scope>
    <source>
        <strain evidence="3 4">WCH-YHL-001</strain>
    </source>
</reference>
<name>A0A7D6VAE3_9NOCA</name>
<dbReference type="SUPFAM" id="SSF51419">
    <property type="entry name" value="PLP-binding barrel"/>
    <property type="match status" value="1"/>
</dbReference>
<dbReference type="Pfam" id="PF14031">
    <property type="entry name" value="D-ser_dehydrat"/>
    <property type="match status" value="1"/>
</dbReference>
<keyword evidence="4" id="KW-1185">Reference proteome</keyword>
<evidence type="ECO:0000259" key="2">
    <source>
        <dbReference type="SMART" id="SM01119"/>
    </source>
</evidence>
<evidence type="ECO:0000313" key="3">
    <source>
        <dbReference type="EMBL" id="QLY30331.1"/>
    </source>
</evidence>
<protein>
    <submittedName>
        <fullName evidence="3">Amino acid deaminase</fullName>
    </submittedName>
</protein>
<sequence>MLLNTAGWQSSRYDRGSIDFGRSVVAIDNALIAALHDRILGPEHKSLPPAAWGLTVREYLATAPRLDDLQTPVLTMDRAALDHNRAVMADWAAAAGVRLAPHGKTSMSPQLWAEQLAAGSWGITLATGWQAQVGRSFGLNRIMLANALLDPVGLRWAAAEIARDPGFELFSWVDGVDSVREMERHLEAAPEAVRLSVLVELGGPHGRTGARDRTAALGVAEAVHKSPRLRLAGIGGYEGALAHDRTPESLAAVRHYLDEIAALHRQLAAADWYEDAAAPSAVASTGAESATAEPGSARSGPTRGALITAGGSAYPELVVEHLAPLADEAGAQGVPTTVVLRSGAYLIHDDGFYSSISPLAQGRAERPLRSAMHGWARCVSRPEGELALLDAGKRDLPFDEGLPVPQQVSGPAAQPLPEGAHVSALNDQHAFLRLPGASAADVQVGSTVRLGLSHPCTAFDKWRLIPVLDDAAAARPRVVDFLHTFF</sequence>
<dbReference type="Gene3D" id="2.40.37.20">
    <property type="entry name" value="D-serine dehydratase-like domain"/>
    <property type="match status" value="1"/>
</dbReference>
<dbReference type="InterPro" id="IPR029066">
    <property type="entry name" value="PLP-binding_barrel"/>
</dbReference>
<dbReference type="InterPro" id="IPR051466">
    <property type="entry name" value="D-amino_acid_metab_enzyme"/>
</dbReference>
<feature type="region of interest" description="Disordered" evidence="1">
    <location>
        <begin position="284"/>
        <end position="303"/>
    </location>
</feature>
<feature type="domain" description="D-serine dehydratase-like" evidence="2">
    <location>
        <begin position="371"/>
        <end position="469"/>
    </location>
</feature>